<dbReference type="InterPro" id="IPR007304">
    <property type="entry name" value="TAP46-like"/>
</dbReference>
<evidence type="ECO:0000313" key="2">
    <source>
        <dbReference type="Proteomes" id="UP000822688"/>
    </source>
</evidence>
<gene>
    <name evidence="1" type="ORF">KC19_VG145900</name>
</gene>
<dbReference type="GO" id="GO:0009966">
    <property type="term" value="P:regulation of signal transduction"/>
    <property type="evidence" value="ECO:0007669"/>
    <property type="project" value="InterPro"/>
</dbReference>
<organism evidence="1 2">
    <name type="scientific">Ceratodon purpureus</name>
    <name type="common">Fire moss</name>
    <name type="synonym">Dicranum purpureum</name>
    <dbReference type="NCBI Taxonomy" id="3225"/>
    <lineage>
        <taxon>Eukaryota</taxon>
        <taxon>Viridiplantae</taxon>
        <taxon>Streptophyta</taxon>
        <taxon>Embryophyta</taxon>
        <taxon>Bryophyta</taxon>
        <taxon>Bryophytina</taxon>
        <taxon>Bryopsida</taxon>
        <taxon>Dicranidae</taxon>
        <taxon>Pseudoditrichales</taxon>
        <taxon>Ditrichaceae</taxon>
        <taxon>Ceratodon</taxon>
    </lineage>
</organism>
<keyword evidence="2" id="KW-1185">Reference proteome</keyword>
<comment type="caution">
    <text evidence="1">The sequence shown here is derived from an EMBL/GenBank/DDBJ whole genome shotgun (WGS) entry which is preliminary data.</text>
</comment>
<dbReference type="InterPro" id="IPR038511">
    <property type="entry name" value="TAP42/TAP46-like_sf"/>
</dbReference>
<dbReference type="Pfam" id="PF04177">
    <property type="entry name" value="TAP42"/>
    <property type="match status" value="1"/>
</dbReference>
<accession>A0A8T0HR92</accession>
<evidence type="ECO:0000313" key="1">
    <source>
        <dbReference type="EMBL" id="KAG0573068.1"/>
    </source>
</evidence>
<protein>
    <submittedName>
        <fullName evidence="1">Uncharacterized protein</fullName>
    </submittedName>
</protein>
<reference evidence="1" key="1">
    <citation type="submission" date="2020-06" db="EMBL/GenBank/DDBJ databases">
        <title>WGS assembly of Ceratodon purpureus strain R40.</title>
        <authorList>
            <person name="Carey S.B."/>
            <person name="Jenkins J."/>
            <person name="Shu S."/>
            <person name="Lovell J.T."/>
            <person name="Sreedasyam A."/>
            <person name="Maumus F."/>
            <person name="Tiley G.P."/>
            <person name="Fernandez-Pozo N."/>
            <person name="Barry K."/>
            <person name="Chen C."/>
            <person name="Wang M."/>
            <person name="Lipzen A."/>
            <person name="Daum C."/>
            <person name="Saski C.A."/>
            <person name="Payton A.C."/>
            <person name="Mcbreen J.C."/>
            <person name="Conrad R.E."/>
            <person name="Kollar L.M."/>
            <person name="Olsson S."/>
            <person name="Huttunen S."/>
            <person name="Landis J.B."/>
            <person name="Wickett N.J."/>
            <person name="Johnson M.G."/>
            <person name="Rensing S.A."/>
            <person name="Grimwood J."/>
            <person name="Schmutz J."/>
            <person name="Mcdaniel S.F."/>
        </authorList>
    </citation>
    <scope>NUCLEOTIDE SEQUENCE</scope>
    <source>
        <strain evidence="1">R40</strain>
    </source>
</reference>
<dbReference type="Gene3D" id="1.25.40.540">
    <property type="entry name" value="TAP42-like family"/>
    <property type="match status" value="1"/>
</dbReference>
<dbReference type="AlphaFoldDB" id="A0A8T0HR92"/>
<sequence>MSRNRRQVGSFSRNEEKDDISTGDLKYLLAMRLFIGEPIWTLYNRRQDEHSVRL</sequence>
<dbReference type="Proteomes" id="UP000822688">
    <property type="component" value="Chromosome V"/>
</dbReference>
<name>A0A8T0HR92_CERPU</name>
<dbReference type="EMBL" id="CM026426">
    <property type="protein sequence ID" value="KAG0573068.1"/>
    <property type="molecule type" value="Genomic_DNA"/>
</dbReference>
<proteinExistence type="predicted"/>